<dbReference type="PANTHER" id="PTHR46064">
    <property type="entry name" value="QUEUINE TRNA-RIBOSYLTRANSFERASE ACCESSORY SUBUNIT 2"/>
    <property type="match status" value="1"/>
</dbReference>
<dbReference type="SUPFAM" id="SSF51713">
    <property type="entry name" value="tRNA-guanine transglycosylase"/>
    <property type="match status" value="1"/>
</dbReference>
<dbReference type="PANTHER" id="PTHR46064:SF1">
    <property type="entry name" value="QUEUINE TRNA-RIBOSYLTRANSFERASE ACCESSORY SUBUNIT 2"/>
    <property type="match status" value="1"/>
</dbReference>
<organism evidence="3 4">
    <name type="scientific">Marasmius tenuissimus</name>
    <dbReference type="NCBI Taxonomy" id="585030"/>
    <lineage>
        <taxon>Eukaryota</taxon>
        <taxon>Fungi</taxon>
        <taxon>Dikarya</taxon>
        <taxon>Basidiomycota</taxon>
        <taxon>Agaricomycotina</taxon>
        <taxon>Agaricomycetes</taxon>
        <taxon>Agaricomycetidae</taxon>
        <taxon>Agaricales</taxon>
        <taxon>Marasmiineae</taxon>
        <taxon>Marasmiaceae</taxon>
        <taxon>Marasmius</taxon>
    </lineage>
</organism>
<sequence length="557" mass="61209">MSLSFQVSSPRPSSAYFGPRLGRIAFQNGTDLVTPNLITPTSRGIVPHLSRDNLIRTSSVSWLHVPYESFLESKPPILALGNSMHELLGFKRDRHVVSMSLRDLGDGREMPPNTAKYVSAWCIRGVRKVTPADYREYASKAKPDLVYALADVQPVVSQKRLIKSVERTAEWLVQLLKPSDSEDNARAPSVLLQMPGGQSIAARSAFARTILEPLHPTEIDALRPLSLGSLDDGIAGYVVDGSPDLMKASLDSLDINKPRLAHTSSFSAISNTSYETSPSAGVDMIRGPHDILVLIRDVGIDLFGAEWAVKLAQWGVALDFEFPVPRAPENSNQNEEASGGFPRLRASKRDIGHNLYDVRYRTDFNRLLNSNSTLLCPCLACDPSSCVPEEVIRHSHVDDPPSSYLKSPSQSSHTHPPHTRAYIHHLLHTHEMSSHSLLVGHNLEVFSAFLGGARRVLESHPDEFNGEVEKFFDYYDSRDAGHSYPPKVAQEAEAVVEATVAEASMGQSDETPASVSQSHEMSKGGIGILLYDEARACHAEVERLRGKGSLKRDRDGA</sequence>
<dbReference type="EMBL" id="JBBXMP010000004">
    <property type="protein sequence ID" value="KAL0071158.1"/>
    <property type="molecule type" value="Genomic_DNA"/>
</dbReference>
<reference evidence="3 4" key="1">
    <citation type="submission" date="2024-05" db="EMBL/GenBank/DDBJ databases">
        <title>A draft genome resource for the thread blight pathogen Marasmius tenuissimus strain MS-2.</title>
        <authorList>
            <person name="Yulfo-Soto G.E."/>
            <person name="Baruah I.K."/>
            <person name="Amoako-Attah I."/>
            <person name="Bukari Y."/>
            <person name="Meinhardt L.W."/>
            <person name="Bailey B.A."/>
            <person name="Cohen S.P."/>
        </authorList>
    </citation>
    <scope>NUCLEOTIDE SEQUENCE [LARGE SCALE GENOMIC DNA]</scope>
    <source>
        <strain evidence="3 4">MS-2</strain>
    </source>
</reference>
<feature type="compositionally biased region" description="Low complexity" evidence="1">
    <location>
        <begin position="400"/>
        <end position="414"/>
    </location>
</feature>
<accession>A0ABR3ABR2</accession>
<protein>
    <recommendedName>
        <fullName evidence="2">tRNA-guanine(15) transglycosylase-like domain-containing protein</fullName>
    </recommendedName>
</protein>
<dbReference type="InterPro" id="IPR050852">
    <property type="entry name" value="Queuine_tRNA-ribosyltrfase"/>
</dbReference>
<evidence type="ECO:0000256" key="1">
    <source>
        <dbReference type="SAM" id="MobiDB-lite"/>
    </source>
</evidence>
<dbReference type="Pfam" id="PF01702">
    <property type="entry name" value="TGT"/>
    <property type="match status" value="2"/>
</dbReference>
<proteinExistence type="predicted"/>
<evidence type="ECO:0000313" key="3">
    <source>
        <dbReference type="EMBL" id="KAL0071158.1"/>
    </source>
</evidence>
<feature type="domain" description="tRNA-guanine(15) transglycosylase-like" evidence="2">
    <location>
        <begin position="417"/>
        <end position="473"/>
    </location>
</feature>
<name>A0ABR3ABR2_9AGAR</name>
<comment type="caution">
    <text evidence="3">The sequence shown here is derived from an EMBL/GenBank/DDBJ whole genome shotgun (WGS) entry which is preliminary data.</text>
</comment>
<dbReference type="Gene3D" id="3.20.20.105">
    <property type="entry name" value="Queuine tRNA-ribosyltransferase-like"/>
    <property type="match status" value="1"/>
</dbReference>
<evidence type="ECO:0000313" key="4">
    <source>
        <dbReference type="Proteomes" id="UP001437256"/>
    </source>
</evidence>
<feature type="domain" description="tRNA-guanine(15) transglycosylase-like" evidence="2">
    <location>
        <begin position="19"/>
        <end position="381"/>
    </location>
</feature>
<dbReference type="Proteomes" id="UP001437256">
    <property type="component" value="Unassembled WGS sequence"/>
</dbReference>
<gene>
    <name evidence="3" type="ORF">AAF712_001718</name>
</gene>
<keyword evidence="4" id="KW-1185">Reference proteome</keyword>
<dbReference type="InterPro" id="IPR002616">
    <property type="entry name" value="tRNA_ribo_trans-like"/>
</dbReference>
<dbReference type="InterPro" id="IPR036511">
    <property type="entry name" value="TGT-like_sf"/>
</dbReference>
<evidence type="ECO:0000259" key="2">
    <source>
        <dbReference type="Pfam" id="PF01702"/>
    </source>
</evidence>
<feature type="region of interest" description="Disordered" evidence="1">
    <location>
        <begin position="397"/>
        <end position="417"/>
    </location>
</feature>